<dbReference type="EMBL" id="PDUG01000005">
    <property type="protein sequence ID" value="PIC30242.1"/>
    <property type="molecule type" value="Genomic_DNA"/>
</dbReference>
<keyword evidence="1" id="KW-1133">Transmembrane helix</keyword>
<sequence>MFATFAPGWTNWNTLYYSDSNDEEICRYSWAMTTFILMCVSTVVCWFNNFTYWVLDKLIHERFEKYGYSSTMRKASFGFLIFIILQIILILAALVIFTIGFVNENLPDQSLGLCYYLSWIAFGLYTIAGITWFIYVWKYFHEYDKDSVTGKCINCD</sequence>
<gene>
    <name evidence="2" type="primary">Cnig_chr_V.g21553</name>
    <name evidence="2" type="ORF">B9Z55_021553</name>
</gene>
<protein>
    <submittedName>
        <fullName evidence="2">Uncharacterized protein</fullName>
    </submittedName>
</protein>
<feature type="transmembrane region" description="Helical" evidence="1">
    <location>
        <begin position="76"/>
        <end position="103"/>
    </location>
</feature>
<evidence type="ECO:0000256" key="1">
    <source>
        <dbReference type="SAM" id="Phobius"/>
    </source>
</evidence>
<dbReference type="AlphaFoldDB" id="A0A2G5TSI9"/>
<accession>A0A2G5TSI9</accession>
<proteinExistence type="predicted"/>
<comment type="caution">
    <text evidence="2">The sequence shown here is derived from an EMBL/GenBank/DDBJ whole genome shotgun (WGS) entry which is preliminary data.</text>
</comment>
<dbReference type="Proteomes" id="UP000230233">
    <property type="component" value="Chromosome V"/>
</dbReference>
<organism evidence="2 3">
    <name type="scientific">Caenorhabditis nigoni</name>
    <dbReference type="NCBI Taxonomy" id="1611254"/>
    <lineage>
        <taxon>Eukaryota</taxon>
        <taxon>Metazoa</taxon>
        <taxon>Ecdysozoa</taxon>
        <taxon>Nematoda</taxon>
        <taxon>Chromadorea</taxon>
        <taxon>Rhabditida</taxon>
        <taxon>Rhabditina</taxon>
        <taxon>Rhabditomorpha</taxon>
        <taxon>Rhabditoidea</taxon>
        <taxon>Rhabditidae</taxon>
        <taxon>Peloderinae</taxon>
        <taxon>Caenorhabditis</taxon>
    </lineage>
</organism>
<dbReference type="InterPro" id="IPR009545">
    <property type="entry name" value="Claudin-like"/>
</dbReference>
<keyword evidence="1" id="KW-0812">Transmembrane</keyword>
<evidence type="ECO:0000313" key="2">
    <source>
        <dbReference type="EMBL" id="PIC30242.1"/>
    </source>
</evidence>
<evidence type="ECO:0000313" key="3">
    <source>
        <dbReference type="Proteomes" id="UP000230233"/>
    </source>
</evidence>
<keyword evidence="1" id="KW-0472">Membrane</keyword>
<feature type="transmembrane region" description="Helical" evidence="1">
    <location>
        <begin position="28"/>
        <end position="55"/>
    </location>
</feature>
<keyword evidence="3" id="KW-1185">Reference proteome</keyword>
<feature type="transmembrane region" description="Helical" evidence="1">
    <location>
        <begin position="115"/>
        <end position="137"/>
    </location>
</feature>
<dbReference type="Pfam" id="PF06653">
    <property type="entry name" value="Claudin_3"/>
    <property type="match status" value="1"/>
</dbReference>
<name>A0A2G5TSI9_9PELO</name>
<reference evidence="3" key="1">
    <citation type="submission" date="2017-10" db="EMBL/GenBank/DDBJ databases">
        <title>Rapid genome shrinkage in a self-fertile nematode reveals novel sperm competition proteins.</title>
        <authorList>
            <person name="Yin D."/>
            <person name="Schwarz E.M."/>
            <person name="Thomas C.G."/>
            <person name="Felde R.L."/>
            <person name="Korf I.F."/>
            <person name="Cutter A.D."/>
            <person name="Schartner C.M."/>
            <person name="Ralston E.J."/>
            <person name="Meyer B.J."/>
            <person name="Haag E.S."/>
        </authorList>
    </citation>
    <scope>NUCLEOTIDE SEQUENCE [LARGE SCALE GENOMIC DNA]</scope>
    <source>
        <strain evidence="3">JU1422</strain>
    </source>
</reference>